<feature type="coiled-coil region" evidence="1">
    <location>
        <begin position="28"/>
        <end position="71"/>
    </location>
</feature>
<evidence type="ECO:0000313" key="2">
    <source>
        <dbReference type="EMBL" id="KFM56620.1"/>
    </source>
</evidence>
<feature type="non-terminal residue" evidence="2">
    <location>
        <position position="73"/>
    </location>
</feature>
<dbReference type="AlphaFoldDB" id="A0A087SUT1"/>
<dbReference type="EMBL" id="KK112053">
    <property type="protein sequence ID" value="KFM56620.1"/>
    <property type="molecule type" value="Genomic_DNA"/>
</dbReference>
<protein>
    <submittedName>
        <fullName evidence="2">Uncharacterized protein</fullName>
    </submittedName>
</protein>
<accession>A0A087SUT1</accession>
<evidence type="ECO:0000313" key="3">
    <source>
        <dbReference type="Proteomes" id="UP000054359"/>
    </source>
</evidence>
<dbReference type="Proteomes" id="UP000054359">
    <property type="component" value="Unassembled WGS sequence"/>
</dbReference>
<reference evidence="2 3" key="1">
    <citation type="submission" date="2013-11" db="EMBL/GenBank/DDBJ databases">
        <title>Genome sequencing of Stegodyphus mimosarum.</title>
        <authorList>
            <person name="Bechsgaard J."/>
        </authorList>
    </citation>
    <scope>NUCLEOTIDE SEQUENCE [LARGE SCALE GENOMIC DNA]</scope>
</reference>
<keyword evidence="1" id="KW-0175">Coiled coil</keyword>
<sequence>MKILAVRNKIVQSETYDEEFTKEIFFTIVEERKRKEEIEELRRKEQVEEQRRKEELEAQQKREQMEFELRKLE</sequence>
<proteinExistence type="predicted"/>
<dbReference type="OrthoDB" id="6427415at2759"/>
<organism evidence="2 3">
    <name type="scientific">Stegodyphus mimosarum</name>
    <name type="common">African social velvet spider</name>
    <dbReference type="NCBI Taxonomy" id="407821"/>
    <lineage>
        <taxon>Eukaryota</taxon>
        <taxon>Metazoa</taxon>
        <taxon>Ecdysozoa</taxon>
        <taxon>Arthropoda</taxon>
        <taxon>Chelicerata</taxon>
        <taxon>Arachnida</taxon>
        <taxon>Araneae</taxon>
        <taxon>Araneomorphae</taxon>
        <taxon>Entelegynae</taxon>
        <taxon>Eresoidea</taxon>
        <taxon>Eresidae</taxon>
        <taxon>Stegodyphus</taxon>
    </lineage>
</organism>
<evidence type="ECO:0000256" key="1">
    <source>
        <dbReference type="SAM" id="Coils"/>
    </source>
</evidence>
<keyword evidence="3" id="KW-1185">Reference proteome</keyword>
<gene>
    <name evidence="2" type="ORF">X975_07037</name>
</gene>
<name>A0A087SUT1_STEMI</name>